<keyword evidence="2" id="KW-1185">Reference proteome</keyword>
<sequence>MAHCAQLLSTLISAAAARTRSRATAHGKRKHSVLSALYKSWCLFLREPLRVVTELEISSGSSSSFAFRTSLKNLKMDSKLIQEINAAVLACSP</sequence>
<dbReference type="EMBL" id="JAHUTJ010049286">
    <property type="protein sequence ID" value="MED6282848.1"/>
    <property type="molecule type" value="Genomic_DNA"/>
</dbReference>
<evidence type="ECO:0000313" key="2">
    <source>
        <dbReference type="Proteomes" id="UP001352852"/>
    </source>
</evidence>
<evidence type="ECO:0008006" key="3">
    <source>
        <dbReference type="Google" id="ProtNLM"/>
    </source>
</evidence>
<protein>
    <recommendedName>
        <fullName evidence="3">Secreted protein</fullName>
    </recommendedName>
</protein>
<reference evidence="1 2" key="1">
    <citation type="submission" date="2021-06" db="EMBL/GenBank/DDBJ databases">
        <authorList>
            <person name="Palmer J.M."/>
        </authorList>
    </citation>
    <scope>NUCLEOTIDE SEQUENCE [LARGE SCALE GENOMIC DNA]</scope>
    <source>
        <strain evidence="1 2">CL_MEX2019</strain>
        <tissue evidence="1">Muscle</tissue>
    </source>
</reference>
<accession>A0ABU7E6H3</accession>
<proteinExistence type="predicted"/>
<gene>
    <name evidence="1" type="ORF">CHARACLAT_002528</name>
</gene>
<name>A0ABU7E6H3_9TELE</name>
<evidence type="ECO:0000313" key="1">
    <source>
        <dbReference type="EMBL" id="MED6282848.1"/>
    </source>
</evidence>
<dbReference type="Proteomes" id="UP001352852">
    <property type="component" value="Unassembled WGS sequence"/>
</dbReference>
<comment type="caution">
    <text evidence="1">The sequence shown here is derived from an EMBL/GenBank/DDBJ whole genome shotgun (WGS) entry which is preliminary data.</text>
</comment>
<organism evidence="1 2">
    <name type="scientific">Characodon lateralis</name>
    <dbReference type="NCBI Taxonomy" id="208331"/>
    <lineage>
        <taxon>Eukaryota</taxon>
        <taxon>Metazoa</taxon>
        <taxon>Chordata</taxon>
        <taxon>Craniata</taxon>
        <taxon>Vertebrata</taxon>
        <taxon>Euteleostomi</taxon>
        <taxon>Actinopterygii</taxon>
        <taxon>Neopterygii</taxon>
        <taxon>Teleostei</taxon>
        <taxon>Neoteleostei</taxon>
        <taxon>Acanthomorphata</taxon>
        <taxon>Ovalentaria</taxon>
        <taxon>Atherinomorphae</taxon>
        <taxon>Cyprinodontiformes</taxon>
        <taxon>Goodeidae</taxon>
        <taxon>Characodon</taxon>
    </lineage>
</organism>